<dbReference type="Pfam" id="PF08646">
    <property type="entry name" value="Rep_fac-A_C"/>
    <property type="match status" value="1"/>
</dbReference>
<dbReference type="InterPro" id="IPR013955">
    <property type="entry name" value="Rep_factor-A_C"/>
</dbReference>
<dbReference type="EMBL" id="CAKMRJ010005412">
    <property type="protein sequence ID" value="CAH1442119.1"/>
    <property type="molecule type" value="Genomic_DNA"/>
</dbReference>
<dbReference type="Proteomes" id="UP001157418">
    <property type="component" value="Unassembled WGS sequence"/>
</dbReference>
<gene>
    <name evidence="2" type="ORF">LVIROSA_LOCUS28129</name>
</gene>
<evidence type="ECO:0000259" key="1">
    <source>
        <dbReference type="Pfam" id="PF08646"/>
    </source>
</evidence>
<dbReference type="AlphaFoldDB" id="A0AAU9NWP9"/>
<dbReference type="PANTHER" id="PTHR47165">
    <property type="entry name" value="OS03G0429900 PROTEIN"/>
    <property type="match status" value="1"/>
</dbReference>
<dbReference type="Gene3D" id="2.40.50.140">
    <property type="entry name" value="Nucleic acid-binding proteins"/>
    <property type="match status" value="1"/>
</dbReference>
<comment type="caution">
    <text evidence="2">The sequence shown here is derived from an EMBL/GenBank/DDBJ whole genome shotgun (WGS) entry which is preliminary data.</text>
</comment>
<keyword evidence="3" id="KW-1185">Reference proteome</keyword>
<evidence type="ECO:0000313" key="2">
    <source>
        <dbReference type="EMBL" id="CAH1442119.1"/>
    </source>
</evidence>
<dbReference type="PANTHER" id="PTHR47165:SF4">
    <property type="entry name" value="OS03G0429900 PROTEIN"/>
    <property type="match status" value="1"/>
</dbReference>
<dbReference type="InterPro" id="IPR012340">
    <property type="entry name" value="NA-bd_OB-fold"/>
</dbReference>
<reference evidence="2 3" key="1">
    <citation type="submission" date="2022-01" db="EMBL/GenBank/DDBJ databases">
        <authorList>
            <person name="Xiong W."/>
            <person name="Schranz E."/>
        </authorList>
    </citation>
    <scope>NUCLEOTIDE SEQUENCE [LARGE SCALE GENOMIC DNA]</scope>
</reference>
<feature type="domain" description="Replication factor A C-terminal" evidence="1">
    <location>
        <begin position="29"/>
        <end position="125"/>
    </location>
</feature>
<evidence type="ECO:0000313" key="3">
    <source>
        <dbReference type="Proteomes" id="UP001157418"/>
    </source>
</evidence>
<proteinExistence type="predicted"/>
<name>A0AAU9NWP9_9ASTR</name>
<dbReference type="SUPFAM" id="SSF50249">
    <property type="entry name" value="Nucleic acid-binding proteins"/>
    <property type="match status" value="1"/>
</dbReference>
<accession>A0AAU9NWP9</accession>
<organism evidence="2 3">
    <name type="scientific">Lactuca virosa</name>
    <dbReference type="NCBI Taxonomy" id="75947"/>
    <lineage>
        <taxon>Eukaryota</taxon>
        <taxon>Viridiplantae</taxon>
        <taxon>Streptophyta</taxon>
        <taxon>Embryophyta</taxon>
        <taxon>Tracheophyta</taxon>
        <taxon>Spermatophyta</taxon>
        <taxon>Magnoliopsida</taxon>
        <taxon>eudicotyledons</taxon>
        <taxon>Gunneridae</taxon>
        <taxon>Pentapetalae</taxon>
        <taxon>asterids</taxon>
        <taxon>campanulids</taxon>
        <taxon>Asterales</taxon>
        <taxon>Asteraceae</taxon>
        <taxon>Cichorioideae</taxon>
        <taxon>Cichorieae</taxon>
        <taxon>Lactucinae</taxon>
        <taxon>Lactuca</taxon>
    </lineage>
</organism>
<protein>
    <recommendedName>
        <fullName evidence="1">Replication factor A C-terminal domain-containing protein</fullName>
    </recommendedName>
</protein>
<sequence>MNMMTFLTNHNVKNVVDLLEPQEVGKYIIVGTIYGIRQDIDWYYDACSNCGRKVEPRNVFSGPDSGDASVVVECYNPKCKNKEISPVPRYKIRIRVLDDSGTITLTMFDRDAYKLVKKRASDLIEKIK</sequence>